<gene>
    <name evidence="6" type="ORF">LCGC14_0078030</name>
</gene>
<dbReference type="GO" id="GO:0046872">
    <property type="term" value="F:metal ion binding"/>
    <property type="evidence" value="ECO:0007669"/>
    <property type="project" value="UniProtKB-KW"/>
</dbReference>
<dbReference type="InterPro" id="IPR036374">
    <property type="entry name" value="OxRdtase_Mopterin-bd_sf"/>
</dbReference>
<dbReference type="GO" id="GO:0030091">
    <property type="term" value="P:protein repair"/>
    <property type="evidence" value="ECO:0007669"/>
    <property type="project" value="InterPro"/>
</dbReference>
<proteinExistence type="inferred from homology"/>
<dbReference type="GO" id="GO:0043546">
    <property type="term" value="F:molybdopterin cofactor binding"/>
    <property type="evidence" value="ECO:0007669"/>
    <property type="project" value="InterPro"/>
</dbReference>
<evidence type="ECO:0000256" key="3">
    <source>
        <dbReference type="ARBA" id="ARBA00022729"/>
    </source>
</evidence>
<dbReference type="PANTHER" id="PTHR43032">
    <property type="entry name" value="PROTEIN-METHIONINE-SULFOXIDE REDUCTASE"/>
    <property type="match status" value="1"/>
</dbReference>
<feature type="domain" description="Oxidoreductase molybdopterin-binding" evidence="5">
    <location>
        <begin position="123"/>
        <end position="281"/>
    </location>
</feature>
<dbReference type="HAMAP" id="MF_01206">
    <property type="entry name" value="MsrP"/>
    <property type="match status" value="1"/>
</dbReference>
<dbReference type="InterPro" id="IPR000572">
    <property type="entry name" value="OxRdtase_Mopterin-bd_dom"/>
</dbReference>
<keyword evidence="4" id="KW-0560">Oxidoreductase</keyword>
<dbReference type="InterPro" id="IPR022867">
    <property type="entry name" value="MsrP"/>
</dbReference>
<evidence type="ECO:0000256" key="2">
    <source>
        <dbReference type="ARBA" id="ARBA00022723"/>
    </source>
</evidence>
<dbReference type="AlphaFoldDB" id="A0A0F9VK85"/>
<evidence type="ECO:0000256" key="1">
    <source>
        <dbReference type="ARBA" id="ARBA00022505"/>
    </source>
</evidence>
<organism evidence="6">
    <name type="scientific">marine sediment metagenome</name>
    <dbReference type="NCBI Taxonomy" id="412755"/>
    <lineage>
        <taxon>unclassified sequences</taxon>
        <taxon>metagenomes</taxon>
        <taxon>ecological metagenomes</taxon>
    </lineage>
</organism>
<keyword evidence="1" id="KW-0500">Molybdenum</keyword>
<protein>
    <recommendedName>
        <fullName evidence="5">Oxidoreductase molybdopterin-binding domain-containing protein</fullName>
    </recommendedName>
</protein>
<evidence type="ECO:0000256" key="4">
    <source>
        <dbReference type="ARBA" id="ARBA00023002"/>
    </source>
</evidence>
<accession>A0A0F9VK85</accession>
<dbReference type="SUPFAM" id="SSF56524">
    <property type="entry name" value="Oxidoreductase molybdopterin-binding domain"/>
    <property type="match status" value="1"/>
</dbReference>
<evidence type="ECO:0000259" key="5">
    <source>
        <dbReference type="Pfam" id="PF00174"/>
    </source>
</evidence>
<dbReference type="Pfam" id="PF00174">
    <property type="entry name" value="Oxidored_molyb"/>
    <property type="match status" value="1"/>
</dbReference>
<name>A0A0F9VK85_9ZZZZ</name>
<keyword evidence="3" id="KW-0732">Signal</keyword>
<reference evidence="6" key="1">
    <citation type="journal article" date="2015" name="Nature">
        <title>Complex archaea that bridge the gap between prokaryotes and eukaryotes.</title>
        <authorList>
            <person name="Spang A."/>
            <person name="Saw J.H."/>
            <person name="Jorgensen S.L."/>
            <person name="Zaremba-Niedzwiedzka K."/>
            <person name="Martijn J."/>
            <person name="Lind A.E."/>
            <person name="van Eijk R."/>
            <person name="Schleper C."/>
            <person name="Guy L."/>
            <person name="Ettema T.J."/>
        </authorList>
    </citation>
    <scope>NUCLEOTIDE SEQUENCE</scope>
</reference>
<evidence type="ECO:0000313" key="6">
    <source>
        <dbReference type="EMBL" id="KKO05531.1"/>
    </source>
</evidence>
<comment type="caution">
    <text evidence="6">The sequence shown here is derived from an EMBL/GenBank/DDBJ whole genome shotgun (WGS) entry which is preliminary data.</text>
</comment>
<dbReference type="Gene3D" id="3.90.420.10">
    <property type="entry name" value="Oxidoreductase, molybdopterin-binding domain"/>
    <property type="match status" value="1"/>
</dbReference>
<keyword evidence="2" id="KW-0479">Metal-binding</keyword>
<dbReference type="PANTHER" id="PTHR43032:SF3">
    <property type="entry name" value="PROTEIN-METHIONINE-SULFOXIDE REDUCTASE CATALYTIC SUBUNIT MSRP"/>
    <property type="match status" value="1"/>
</dbReference>
<dbReference type="NCBIfam" id="NF003767">
    <property type="entry name" value="PRK05363.1"/>
    <property type="match status" value="1"/>
</dbReference>
<sequence length="347" mass="39794">MLIKSAPDILPSEITPESVYRNRRQFMGDALKFGAAAGGLAAMPISAFGASGDSLRARAPADMERSAPAAWWQEKFAGIEAAERGGKFWTDEDLTPYRDVVSYNNFYEFGTDKSDPFQNSQSFNVDPWSIEITGEVDNPGSYDLEDFMKPHQLEERIYRLRCVERWSMVIPWIGFPLADLIKRVGPTSKAKYVAFETLLDPEQMPGQRGRFSVIEWPYREGLRMDEAMNPLSFLAVGLYGNYMPPQNGAPIRLVIPWKYGFKSIKSIVRIHFTEAEPETSWNMLQPSEYGFYANVNPEVHHPRWRQDMETRLPTTLFSSGRIETRMFNGYADQVAHLYQDMDLARYY</sequence>
<dbReference type="EMBL" id="LAZR01000019">
    <property type="protein sequence ID" value="KKO05531.1"/>
    <property type="molecule type" value="Genomic_DNA"/>
</dbReference>
<dbReference type="GO" id="GO:0016667">
    <property type="term" value="F:oxidoreductase activity, acting on a sulfur group of donors"/>
    <property type="evidence" value="ECO:0007669"/>
    <property type="project" value="InterPro"/>
</dbReference>